<feature type="domain" description="Protein kinase" evidence="6">
    <location>
        <begin position="114"/>
        <end position="355"/>
    </location>
</feature>
<dbReference type="InterPro" id="IPR000719">
    <property type="entry name" value="Prot_kinase_dom"/>
</dbReference>
<dbReference type="PROSITE" id="PS00107">
    <property type="entry name" value="PROTEIN_KINASE_ATP"/>
    <property type="match status" value="1"/>
</dbReference>
<reference evidence="7 8" key="1">
    <citation type="submission" date="2022-05" db="EMBL/GenBank/DDBJ databases">
        <authorList>
            <consortium name="Genoscope - CEA"/>
            <person name="William W."/>
        </authorList>
    </citation>
    <scope>NUCLEOTIDE SEQUENCE [LARGE SCALE GENOMIC DNA]</scope>
</reference>
<evidence type="ECO:0000313" key="7">
    <source>
        <dbReference type="EMBL" id="CAH3172518.1"/>
    </source>
</evidence>
<dbReference type="SUPFAM" id="SSF56112">
    <property type="entry name" value="Protein kinase-like (PK-like)"/>
    <property type="match status" value="1"/>
</dbReference>
<dbReference type="InterPro" id="IPR011009">
    <property type="entry name" value="Kinase-like_dom_sf"/>
</dbReference>
<keyword evidence="8" id="KW-1185">Reference proteome</keyword>
<dbReference type="Gene3D" id="1.10.510.10">
    <property type="entry name" value="Transferase(Phosphotransferase) domain 1"/>
    <property type="match status" value="1"/>
</dbReference>
<accession>A0ABN8QZN1</accession>
<dbReference type="EMBL" id="CALNXK010000174">
    <property type="protein sequence ID" value="CAH3172518.1"/>
    <property type="molecule type" value="Genomic_DNA"/>
</dbReference>
<protein>
    <recommendedName>
        <fullName evidence="6">Protein kinase domain-containing protein</fullName>
    </recommendedName>
</protein>
<evidence type="ECO:0000313" key="8">
    <source>
        <dbReference type="Proteomes" id="UP001159405"/>
    </source>
</evidence>
<proteinExistence type="inferred from homology"/>
<feature type="region of interest" description="Disordered" evidence="5">
    <location>
        <begin position="1"/>
        <end position="36"/>
    </location>
</feature>
<dbReference type="SMART" id="SM00220">
    <property type="entry name" value="S_TKc"/>
    <property type="match status" value="1"/>
</dbReference>
<feature type="compositionally biased region" description="Basic residues" evidence="5">
    <location>
        <begin position="1"/>
        <end position="19"/>
    </location>
</feature>
<dbReference type="InterPro" id="IPR008271">
    <property type="entry name" value="Ser/Thr_kinase_AS"/>
</dbReference>
<dbReference type="InterPro" id="IPR017441">
    <property type="entry name" value="Protein_kinase_ATP_BS"/>
</dbReference>
<keyword evidence="4" id="KW-0723">Serine/threonine-protein kinase</keyword>
<keyword evidence="1 3" id="KW-0547">Nucleotide-binding</keyword>
<dbReference type="PANTHER" id="PTHR44329">
    <property type="entry name" value="SERINE/THREONINE-PROTEIN KINASE TNNI3K-RELATED"/>
    <property type="match status" value="1"/>
</dbReference>
<dbReference type="CDD" id="cd00180">
    <property type="entry name" value="PKc"/>
    <property type="match status" value="1"/>
</dbReference>
<keyword evidence="2 3" id="KW-0067">ATP-binding</keyword>
<dbReference type="InterPro" id="IPR051681">
    <property type="entry name" value="Ser/Thr_Kinases-Pseudokinases"/>
</dbReference>
<dbReference type="PROSITE" id="PS50011">
    <property type="entry name" value="PROTEIN_KINASE_DOM"/>
    <property type="match status" value="1"/>
</dbReference>
<sequence>MRRVFNAKRKRQKKRRKERKKEEARQARAADRERRIQQQAERIVQTRVQKGELRVVDKEGSVSRAAAEKLCGSTRKRANPSRAFLEEEGPSKKVLRRQTQSRVVLKEICPDQLAMKNVPLGSGSFGSCYLAAYRGIDVVVKEFRRGTITTITRVREELIYEACIMTKLGDHPGLPLLFGVCSERAPYRIIMQFHGSQDGSSMTIANVLAKKQITDKATWTRVICKTAVALSRIHEKGFLHNDLKSDNVVIDHRNGTYNPVVIDFGISVPLIGARGAKTLSLDKQRTYSREFPHIAPEIVGGFRGQSVASDIFSLAKIAETIFRKAELGHLPVLFVQGLNVDPTKRPSLDKIIAIM</sequence>
<organism evidence="7 8">
    <name type="scientific">Porites lobata</name>
    <dbReference type="NCBI Taxonomy" id="104759"/>
    <lineage>
        <taxon>Eukaryota</taxon>
        <taxon>Metazoa</taxon>
        <taxon>Cnidaria</taxon>
        <taxon>Anthozoa</taxon>
        <taxon>Hexacorallia</taxon>
        <taxon>Scleractinia</taxon>
        <taxon>Fungiina</taxon>
        <taxon>Poritidae</taxon>
        <taxon>Porites</taxon>
    </lineage>
</organism>
<evidence type="ECO:0000256" key="1">
    <source>
        <dbReference type="ARBA" id="ARBA00022741"/>
    </source>
</evidence>
<evidence type="ECO:0000256" key="4">
    <source>
        <dbReference type="RuleBase" id="RU000304"/>
    </source>
</evidence>
<feature type="binding site" evidence="3">
    <location>
        <position position="141"/>
    </location>
    <ligand>
        <name>ATP</name>
        <dbReference type="ChEBI" id="CHEBI:30616"/>
    </ligand>
</feature>
<comment type="similarity">
    <text evidence="4">Belongs to the protein kinase superfamily.</text>
</comment>
<evidence type="ECO:0000256" key="2">
    <source>
        <dbReference type="ARBA" id="ARBA00022840"/>
    </source>
</evidence>
<keyword evidence="4" id="KW-0808">Transferase</keyword>
<feature type="compositionally biased region" description="Basic and acidic residues" evidence="5">
    <location>
        <begin position="20"/>
        <end position="36"/>
    </location>
</feature>
<dbReference type="PROSITE" id="PS00108">
    <property type="entry name" value="PROTEIN_KINASE_ST"/>
    <property type="match status" value="1"/>
</dbReference>
<gene>
    <name evidence="7" type="ORF">PLOB_00013026</name>
</gene>
<keyword evidence="4" id="KW-0418">Kinase</keyword>
<dbReference type="Pfam" id="PF00069">
    <property type="entry name" value="Pkinase"/>
    <property type="match status" value="1"/>
</dbReference>
<evidence type="ECO:0000256" key="3">
    <source>
        <dbReference type="PROSITE-ProRule" id="PRU10141"/>
    </source>
</evidence>
<name>A0ABN8QZN1_9CNID</name>
<evidence type="ECO:0000259" key="6">
    <source>
        <dbReference type="PROSITE" id="PS50011"/>
    </source>
</evidence>
<comment type="caution">
    <text evidence="7">The sequence shown here is derived from an EMBL/GenBank/DDBJ whole genome shotgun (WGS) entry which is preliminary data.</text>
</comment>
<evidence type="ECO:0000256" key="5">
    <source>
        <dbReference type="SAM" id="MobiDB-lite"/>
    </source>
</evidence>
<dbReference type="Gene3D" id="3.30.200.20">
    <property type="entry name" value="Phosphorylase Kinase, domain 1"/>
    <property type="match status" value="1"/>
</dbReference>
<dbReference type="Proteomes" id="UP001159405">
    <property type="component" value="Unassembled WGS sequence"/>
</dbReference>